<gene>
    <name evidence="1" type="ORF">DIC66_07360</name>
</gene>
<dbReference type="EMBL" id="QFZK01000003">
    <property type="protein sequence ID" value="RFO97667.1"/>
    <property type="molecule type" value="Genomic_DNA"/>
</dbReference>
<reference evidence="1 2" key="1">
    <citation type="submission" date="2018-05" db="EMBL/GenBank/DDBJ databases">
        <title>Rhodoferax soyangensis sp.nov., isolated from an oligotrophic freshwater lake.</title>
        <authorList>
            <person name="Park M."/>
        </authorList>
    </citation>
    <scope>NUCLEOTIDE SEQUENCE [LARGE SCALE GENOMIC DNA]</scope>
    <source>
        <strain evidence="1 2">IMCC26218</strain>
    </source>
</reference>
<evidence type="ECO:0000313" key="2">
    <source>
        <dbReference type="Proteomes" id="UP000260665"/>
    </source>
</evidence>
<organism evidence="1 2">
    <name type="scientific">Rhodoferax lacus</name>
    <dbReference type="NCBI Taxonomy" id="2184758"/>
    <lineage>
        <taxon>Bacteria</taxon>
        <taxon>Pseudomonadati</taxon>
        <taxon>Pseudomonadota</taxon>
        <taxon>Betaproteobacteria</taxon>
        <taxon>Burkholderiales</taxon>
        <taxon>Comamonadaceae</taxon>
        <taxon>Rhodoferax</taxon>
    </lineage>
</organism>
<comment type="caution">
    <text evidence="1">The sequence shown here is derived from an EMBL/GenBank/DDBJ whole genome shotgun (WGS) entry which is preliminary data.</text>
</comment>
<name>A0A3E1RE74_9BURK</name>
<dbReference type="AlphaFoldDB" id="A0A3E1RE74"/>
<dbReference type="RefSeq" id="WP_117175572.1">
    <property type="nucleotide sequence ID" value="NZ_QFZK01000003.1"/>
</dbReference>
<proteinExistence type="predicted"/>
<evidence type="ECO:0000313" key="1">
    <source>
        <dbReference type="EMBL" id="RFO97667.1"/>
    </source>
</evidence>
<protein>
    <submittedName>
        <fullName evidence="1">Uncharacterized protein</fullName>
    </submittedName>
</protein>
<keyword evidence="2" id="KW-1185">Reference proteome</keyword>
<dbReference type="Proteomes" id="UP000260665">
    <property type="component" value="Unassembled WGS sequence"/>
</dbReference>
<sequence length="140" mass="15291">MSSQTTKPAGPAAPADSHLPRALLAHWSRILGLCLGQTGRAVDDMSQVLAEWAAEPELTPAARDLLARLNEGLQYQDRQRQMLELLQADLQAADRLPAGQATAFDMEAWLARFEAHCPIPELRRTQPGDGHGGAQDLELF</sequence>
<accession>A0A3E1RE74</accession>